<keyword evidence="5" id="KW-1185">Reference proteome</keyword>
<feature type="domain" description="Apple" evidence="3">
    <location>
        <begin position="633"/>
        <end position="675"/>
    </location>
</feature>
<gene>
    <name evidence="4" type="ORF">CERZMDRAFT_89309</name>
</gene>
<accession>A0A6A6EYD7</accession>
<reference evidence="4" key="1">
    <citation type="journal article" date="2020" name="Stud. Mycol.">
        <title>101 Dothideomycetes genomes: a test case for predicting lifestyles and emergence of pathogens.</title>
        <authorList>
            <person name="Haridas S."/>
            <person name="Albert R."/>
            <person name="Binder M."/>
            <person name="Bloem J."/>
            <person name="Labutti K."/>
            <person name="Salamov A."/>
            <person name="Andreopoulos B."/>
            <person name="Baker S."/>
            <person name="Barry K."/>
            <person name="Bills G."/>
            <person name="Bluhm B."/>
            <person name="Cannon C."/>
            <person name="Castanera R."/>
            <person name="Culley D."/>
            <person name="Daum C."/>
            <person name="Ezra D."/>
            <person name="Gonzalez J."/>
            <person name="Henrissat B."/>
            <person name="Kuo A."/>
            <person name="Liang C."/>
            <person name="Lipzen A."/>
            <person name="Lutzoni F."/>
            <person name="Magnuson J."/>
            <person name="Mondo S."/>
            <person name="Nolan M."/>
            <person name="Ohm R."/>
            <person name="Pangilinan J."/>
            <person name="Park H.-J."/>
            <person name="Ramirez L."/>
            <person name="Alfaro M."/>
            <person name="Sun H."/>
            <person name="Tritt A."/>
            <person name="Yoshinaga Y."/>
            <person name="Zwiers L.-H."/>
            <person name="Turgeon B."/>
            <person name="Goodwin S."/>
            <person name="Spatafora J."/>
            <person name="Crous P."/>
            <person name="Grigoriev I."/>
        </authorList>
    </citation>
    <scope>NUCLEOTIDE SEQUENCE</scope>
    <source>
        <strain evidence="4">SCOH1-5</strain>
    </source>
</reference>
<dbReference type="AlphaFoldDB" id="A0A6A6EYD7"/>
<feature type="chain" id="PRO_5025389651" description="Apple domain-containing protein" evidence="2">
    <location>
        <begin position="17"/>
        <end position="1001"/>
    </location>
</feature>
<name>A0A6A6EYD7_9PEZI</name>
<evidence type="ECO:0000256" key="2">
    <source>
        <dbReference type="SAM" id="SignalP"/>
    </source>
</evidence>
<dbReference type="Gene3D" id="3.50.4.10">
    <property type="entry name" value="Hepatocyte Growth Factor"/>
    <property type="match status" value="1"/>
</dbReference>
<proteinExistence type="predicted"/>
<organism evidence="4 5">
    <name type="scientific">Cercospora zeae-maydis SCOH1-5</name>
    <dbReference type="NCBI Taxonomy" id="717836"/>
    <lineage>
        <taxon>Eukaryota</taxon>
        <taxon>Fungi</taxon>
        <taxon>Dikarya</taxon>
        <taxon>Ascomycota</taxon>
        <taxon>Pezizomycotina</taxon>
        <taxon>Dothideomycetes</taxon>
        <taxon>Dothideomycetidae</taxon>
        <taxon>Mycosphaerellales</taxon>
        <taxon>Mycosphaerellaceae</taxon>
        <taxon>Cercospora</taxon>
    </lineage>
</organism>
<dbReference type="InterPro" id="IPR003609">
    <property type="entry name" value="Pan_app"/>
</dbReference>
<evidence type="ECO:0000259" key="3">
    <source>
        <dbReference type="Pfam" id="PF00024"/>
    </source>
</evidence>
<dbReference type="EMBL" id="ML992720">
    <property type="protein sequence ID" value="KAF2206482.1"/>
    <property type="molecule type" value="Genomic_DNA"/>
</dbReference>
<sequence>MRFSAVLSSLAGLALANPMPELQARQLNPSQFSTCSASYTRSCATGTSMSAAQTWCASLGYGTTISTVRTTATVRRTIVYTISSTTRTSTVTAARVTSTATSVRTTMTTRTTTTTRSTTLTDVETINTFAVIDSCPSHVPANTNPNPEVPGVEDLTSTVTTETTTTTERIAQSTTTAPSTITMRTTTTPAITTTTTTSLAITTTTTTSPRGLGCPNPTPTSFTRAGVVRYYEMCLGFMEPGSSNIRPENEAGCEAACIGKCVAFNYGGDDNNCRTMTSVTGIRTIGAWKAYSLVSKSTLSSKATTTSTAINTIPTTCVLATAAAPTPAKCNTQGRLFSANDGTGPLKQKYIENLPNIEACAAACRKFDASGDIGESGMPGCKSLWYFGDRSCELQRKDLNASYFEPGGFGFGAAADMDCFSCGAVGAASISITSTGASTTRSSTTTTSPPHSSTTIRTTTAPPTMTTSPGPSPLSTSSGCVLAPAQATAVTCGDVRGNPRNTANPEGSFLQRVLTNLSPYGPEECAEECRVFDQSGVIGDSGRPGCKAILWQEDSCQLWRVDVRTLTVQSGVGPIAYDMACFECSNVGTATRPPPARVTEGRYHSCQDSHGQVLEYEGGVHYQLFCGIISSPEILSTWTKYSIEDCAAECTNHPLCSAVTWHESGIYANRCELKYPPGSDTGTAYTLEPSDPPPGTVLVSAGRVKVYNSETWPPRVDTFRASKRHAGLLPRQGRLPQPNCLKATSDPQITAACNCVIPRSSVTLTQTVSSIVTIARSITTTQNIFATTTMTPTITITTTRVTTLFRTRAVTAWSTFHETKTETSVTSYQLAATPSAFYIVDQNMAFAEWPADADEIHYHIQYDWDQSDDEYAPTVFSLANDQLQVADLSNVEGLAEGYPVVGQSYDGPGMQLMALSNGGGMESPTCKIEPTKEGQCPIVCRMGENEVNVRNADGLWSLVPKDGGEEGFTNYALAADVAVERGDGEADTDEPGEFGGPSMPA</sequence>
<dbReference type="Pfam" id="PF00024">
    <property type="entry name" value="PAN_1"/>
    <property type="match status" value="1"/>
</dbReference>
<feature type="region of interest" description="Disordered" evidence="1">
    <location>
        <begin position="981"/>
        <end position="1001"/>
    </location>
</feature>
<protein>
    <recommendedName>
        <fullName evidence="3">Apple domain-containing protein</fullName>
    </recommendedName>
</protein>
<dbReference type="Proteomes" id="UP000799539">
    <property type="component" value="Unassembled WGS sequence"/>
</dbReference>
<evidence type="ECO:0000313" key="5">
    <source>
        <dbReference type="Proteomes" id="UP000799539"/>
    </source>
</evidence>
<feature type="region of interest" description="Disordered" evidence="1">
    <location>
        <begin position="434"/>
        <end position="477"/>
    </location>
</feature>
<feature type="signal peptide" evidence="2">
    <location>
        <begin position="1"/>
        <end position="16"/>
    </location>
</feature>
<dbReference type="OrthoDB" id="3649059at2759"/>
<evidence type="ECO:0000313" key="4">
    <source>
        <dbReference type="EMBL" id="KAF2206482.1"/>
    </source>
</evidence>
<keyword evidence="2" id="KW-0732">Signal</keyword>
<evidence type="ECO:0000256" key="1">
    <source>
        <dbReference type="SAM" id="MobiDB-lite"/>
    </source>
</evidence>